<feature type="compositionally biased region" description="Low complexity" evidence="1">
    <location>
        <begin position="199"/>
        <end position="208"/>
    </location>
</feature>
<feature type="compositionally biased region" description="Polar residues" evidence="1">
    <location>
        <begin position="339"/>
        <end position="356"/>
    </location>
</feature>
<feature type="region of interest" description="Disordered" evidence="1">
    <location>
        <begin position="397"/>
        <end position="430"/>
    </location>
</feature>
<feature type="compositionally biased region" description="Basic and acidic residues" evidence="1">
    <location>
        <begin position="397"/>
        <end position="408"/>
    </location>
</feature>
<feature type="region of interest" description="Disordered" evidence="1">
    <location>
        <begin position="1198"/>
        <end position="1229"/>
    </location>
</feature>
<feature type="compositionally biased region" description="Low complexity" evidence="1">
    <location>
        <begin position="27"/>
        <end position="44"/>
    </location>
</feature>
<feature type="region of interest" description="Disordered" evidence="1">
    <location>
        <begin position="779"/>
        <end position="799"/>
    </location>
</feature>
<feature type="region of interest" description="Disordered" evidence="1">
    <location>
        <begin position="101"/>
        <end position="150"/>
    </location>
</feature>
<evidence type="ECO:0000256" key="1">
    <source>
        <dbReference type="SAM" id="MobiDB-lite"/>
    </source>
</evidence>
<protein>
    <submittedName>
        <fullName evidence="2">Uncharacterized protein</fullName>
    </submittedName>
</protein>
<feature type="compositionally biased region" description="Acidic residues" evidence="1">
    <location>
        <begin position="1219"/>
        <end position="1229"/>
    </location>
</feature>
<feature type="region of interest" description="Disordered" evidence="1">
    <location>
        <begin position="827"/>
        <end position="858"/>
    </location>
</feature>
<feature type="compositionally biased region" description="Low complexity" evidence="1">
    <location>
        <begin position="827"/>
        <end position="839"/>
    </location>
</feature>
<feature type="compositionally biased region" description="Polar residues" evidence="1">
    <location>
        <begin position="1322"/>
        <end position="1337"/>
    </location>
</feature>
<feature type="region of interest" description="Disordered" evidence="1">
    <location>
        <begin position="1146"/>
        <end position="1167"/>
    </location>
</feature>
<feature type="compositionally biased region" description="Polar residues" evidence="1">
    <location>
        <begin position="282"/>
        <end position="291"/>
    </location>
</feature>
<feature type="region of interest" description="Disordered" evidence="1">
    <location>
        <begin position="471"/>
        <end position="496"/>
    </location>
</feature>
<feature type="compositionally biased region" description="Basic and acidic residues" evidence="1">
    <location>
        <begin position="13"/>
        <end position="23"/>
    </location>
</feature>
<gene>
    <name evidence="2" type="ORF">B0T14DRAFT_308925</name>
</gene>
<feature type="compositionally biased region" description="Basic and acidic residues" evidence="1">
    <location>
        <begin position="1307"/>
        <end position="1318"/>
    </location>
</feature>
<reference evidence="2" key="1">
    <citation type="submission" date="2023-06" db="EMBL/GenBank/DDBJ databases">
        <title>Genome-scale phylogeny and comparative genomics of the fungal order Sordariales.</title>
        <authorList>
            <consortium name="Lawrence Berkeley National Laboratory"/>
            <person name="Hensen N."/>
            <person name="Bonometti L."/>
            <person name="Westerberg I."/>
            <person name="Brannstrom I.O."/>
            <person name="Guillou S."/>
            <person name="Cros-Aarteil S."/>
            <person name="Calhoun S."/>
            <person name="Haridas S."/>
            <person name="Kuo A."/>
            <person name="Mondo S."/>
            <person name="Pangilinan J."/>
            <person name="Riley R."/>
            <person name="Labutti K."/>
            <person name="Andreopoulos B."/>
            <person name="Lipzen A."/>
            <person name="Chen C."/>
            <person name="Yanf M."/>
            <person name="Daum C."/>
            <person name="Ng V."/>
            <person name="Clum A."/>
            <person name="Steindorff A."/>
            <person name="Ohm R."/>
            <person name="Martin F."/>
            <person name="Silar P."/>
            <person name="Natvig D."/>
            <person name="Lalanne C."/>
            <person name="Gautier V."/>
            <person name="Ament-Velasquez S.L."/>
            <person name="Kruys A."/>
            <person name="Hutchinson M.I."/>
            <person name="Powell A.J."/>
            <person name="Barry K."/>
            <person name="Miller A.N."/>
            <person name="Grigoriev I.V."/>
            <person name="Debuchy R."/>
            <person name="Gladieux P."/>
            <person name="Thoren M.H."/>
            <person name="Johannesson H."/>
        </authorList>
    </citation>
    <scope>NUCLEOTIDE SEQUENCE</scope>
    <source>
        <strain evidence="2">CBS 606.72</strain>
    </source>
</reference>
<feature type="region of interest" description="Disordered" evidence="1">
    <location>
        <begin position="1261"/>
        <end position="1339"/>
    </location>
</feature>
<feature type="compositionally biased region" description="Low complexity" evidence="1">
    <location>
        <begin position="218"/>
        <end position="270"/>
    </location>
</feature>
<feature type="compositionally biased region" description="Acidic residues" evidence="1">
    <location>
        <begin position="1011"/>
        <end position="1028"/>
    </location>
</feature>
<dbReference type="EMBL" id="JAULSU010000006">
    <property type="protein sequence ID" value="KAK0614409.1"/>
    <property type="molecule type" value="Genomic_DNA"/>
</dbReference>
<proteinExistence type="predicted"/>
<comment type="caution">
    <text evidence="2">The sequence shown here is derived from an EMBL/GenBank/DDBJ whole genome shotgun (WGS) entry which is preliminary data.</text>
</comment>
<keyword evidence="3" id="KW-1185">Reference proteome</keyword>
<name>A0AA39WFE6_9PEZI</name>
<feature type="compositionally biased region" description="Low complexity" evidence="1">
    <location>
        <begin position="127"/>
        <end position="150"/>
    </location>
</feature>
<evidence type="ECO:0000313" key="2">
    <source>
        <dbReference type="EMBL" id="KAK0614409.1"/>
    </source>
</evidence>
<dbReference type="Proteomes" id="UP001175000">
    <property type="component" value="Unassembled WGS sequence"/>
</dbReference>
<feature type="region of interest" description="Disordered" evidence="1">
    <location>
        <begin position="932"/>
        <end position="1035"/>
    </location>
</feature>
<accession>A0AA39WFE6</accession>
<sequence>MAVRYEPLLGPGDDEKPSERQDEGTISPLSPASTSVSTSTFSATGMSPLPSPTPSNYLTLAEQTFTPLSMDGSDFCFSETADDDDQARAKELEKTGLLRATRADPKHWRMSAGGLWGRGPGASANNSTSTAPVQVAATPAATTGRGRGGSSVVSAVVQSFEALRVARAENGYDLISTKNTGAVTNGQRFLNPPNPGLVSPPSTASPSLSPSPSPSQSPRPANRAPASNTAQIVVSPAAAAAADSAPAPKAAAPPAAHLQQQQQQQQQQQKADSDKTCPQRPSDPTASSTSDGAKPPNSVSPDALESPPPIASARTTLVRPNPVNSPPPTPLLAVPPESSEPSIVRTSSAASLNLQHPTPDPNKRSRSGACLGNIAALEATAERLSMTSSIEEAIREEHEELKRSDSRRSSLLRANSTASRDGKISVSDAGSVRGPLLSAISRQSSIVELNTAARLGGYSPAGYVMSPHPSLSGASARLRSGSKTGSIEVPPVPEDTTDTIGFANSPELPQDAGNGEDFPFLSRHGVGKVSTRSTRSNLSYVQSAMLDEPTGLTREAFDEADRAASAGKELDDDETIRASAYQHIEDQFAHVDQDYGHPGALPVLDRGFDDLPSPRLQIHQPESHHLYQDHMYDIPSDDRPTTSGSGATYQQAQTAFGDFDGVHCEPEIHDFPPPVEPQGPREPVNPHALERQRPKSYFDPSTGQQMMFYPARVPAMLNLPPKLSRKPKDAARHMRRSQLVVDAIAHQSRESRVWLPDPMEGLRGSRDNLPFMTEHLGDGLGAPPNLDQAPQPSGAHGEEQVLLRPTHSRQVSEASTVHPSAAQTTTAAAAAAAPVATETPGGRDIRRPQRLTDTADKRNTRATLLDGLPPQLRASAFFDLPASQIPRVEVKGGSAMATLDSILDASASAPVSAFTDHVFAGKLGSEVYGTEKKKKKITKSHTMTKSVTDLHPPSPKKRGGHFSLLGGRRKHLDSDSDEEWTTVGLDDDKKKKRTDGEPLSPNELAPGADERSDESDKEEEEEDEEEELYQGPPTTLLAELQLRKQQNKMRTRNITQAYPNGMHSTLLELDAVAEVQRKARHGKRVNLAWEDPNANPDHNDELDDEEVPLGMLYVAKANGMNRSTMDISAVMNEINRPLGLMERRELEENEPLSRRRERLQGNQNGLIPPTLDVMHQRLSQLHPSPYGAMGLRSQSRLGLPLPASRQGSVMGDAPPAPADADEEGEFEGETLAERKARLAAENPLPRARPVSGMFSAELLSQFGGDDERPNSVDSKGKAKAANGKENTPPATNVPEEEETLGQRRRRLQAEREARDREFTTGVPASTPLTPLGPNNTLRPVMDENRISRRLSMADVLNAHPREGPQGRMDPREAERLQREAELVRAQQEKDAKMAALRAQMPTTLPTANVGARNGGYMNGMFNDSLGGTVAGGGLGMGYPSPAAVAQQQRMSMMPPTGVYGAGMGYAPPVGGVPYVGGMPMNMNMMNPGGVPYGAYGAPMPVNSQGTDMVERWRQGVMP</sequence>
<feature type="compositionally biased region" description="Low complexity" evidence="1">
    <location>
        <begin position="409"/>
        <end position="419"/>
    </location>
</feature>
<feature type="region of interest" description="Disordered" evidence="1">
    <location>
        <begin position="183"/>
        <end position="368"/>
    </location>
</feature>
<feature type="compositionally biased region" description="Basic and acidic residues" evidence="1">
    <location>
        <begin position="1265"/>
        <end position="1276"/>
    </location>
</feature>
<evidence type="ECO:0000313" key="3">
    <source>
        <dbReference type="Proteomes" id="UP001175000"/>
    </source>
</evidence>
<feature type="region of interest" description="Disordered" evidence="1">
    <location>
        <begin position="1"/>
        <end position="55"/>
    </location>
</feature>
<organism evidence="2 3">
    <name type="scientific">Immersiella caudata</name>
    <dbReference type="NCBI Taxonomy" id="314043"/>
    <lineage>
        <taxon>Eukaryota</taxon>
        <taxon>Fungi</taxon>
        <taxon>Dikarya</taxon>
        <taxon>Ascomycota</taxon>
        <taxon>Pezizomycotina</taxon>
        <taxon>Sordariomycetes</taxon>
        <taxon>Sordariomycetidae</taxon>
        <taxon>Sordariales</taxon>
        <taxon>Lasiosphaeriaceae</taxon>
        <taxon>Immersiella</taxon>
    </lineage>
</organism>